<keyword evidence="1" id="KW-0812">Transmembrane</keyword>
<gene>
    <name evidence="2" type="ORF">GCM10017621_33830</name>
</gene>
<evidence type="ECO:0000313" key="2">
    <source>
        <dbReference type="EMBL" id="GLK53875.1"/>
    </source>
</evidence>
<proteinExistence type="predicted"/>
<dbReference type="RefSeq" id="WP_271188212.1">
    <property type="nucleotide sequence ID" value="NZ_BSFE01000015.1"/>
</dbReference>
<sequence>MHRSGLPYLALVSLVAVQVIYAGYWALHDISARLGLWADTDAARTFVSSLTVTQEVLFFSHVIMNAVVLVLVWKQRWWALPAFILSFVLDRAEWVMMTGNVVFSNMVAVDSWTLFSFTLQGMIIALLVILVFEGRLR</sequence>
<name>A0A9W6MPQ8_9PROT</name>
<keyword evidence="3" id="KW-1185">Reference proteome</keyword>
<reference evidence="2" key="2">
    <citation type="submission" date="2023-01" db="EMBL/GenBank/DDBJ databases">
        <authorList>
            <person name="Sun Q."/>
            <person name="Evtushenko L."/>
        </authorList>
    </citation>
    <scope>NUCLEOTIDE SEQUENCE</scope>
    <source>
        <strain evidence="2">VKM B-1513</strain>
    </source>
</reference>
<accession>A0A9W6MPQ8</accession>
<dbReference type="EMBL" id="BSFE01000015">
    <property type="protein sequence ID" value="GLK53875.1"/>
    <property type="molecule type" value="Genomic_DNA"/>
</dbReference>
<evidence type="ECO:0000313" key="3">
    <source>
        <dbReference type="Proteomes" id="UP001143486"/>
    </source>
</evidence>
<keyword evidence="1" id="KW-1133">Transmembrane helix</keyword>
<feature type="transmembrane region" description="Helical" evidence="1">
    <location>
        <begin position="7"/>
        <end position="27"/>
    </location>
</feature>
<comment type="caution">
    <text evidence="2">The sequence shown here is derived from an EMBL/GenBank/DDBJ whole genome shotgun (WGS) entry which is preliminary data.</text>
</comment>
<dbReference type="Proteomes" id="UP001143486">
    <property type="component" value="Unassembled WGS sequence"/>
</dbReference>
<protein>
    <submittedName>
        <fullName evidence="2">Uncharacterized protein</fullName>
    </submittedName>
</protein>
<keyword evidence="1" id="KW-0472">Membrane</keyword>
<organism evidence="2 3">
    <name type="scientific">Maricaulis virginensis</name>
    <dbReference type="NCBI Taxonomy" id="144022"/>
    <lineage>
        <taxon>Bacteria</taxon>
        <taxon>Pseudomonadati</taxon>
        <taxon>Pseudomonadota</taxon>
        <taxon>Alphaproteobacteria</taxon>
        <taxon>Maricaulales</taxon>
        <taxon>Maricaulaceae</taxon>
        <taxon>Maricaulis</taxon>
    </lineage>
</organism>
<dbReference type="AlphaFoldDB" id="A0A9W6MPQ8"/>
<feature type="transmembrane region" description="Helical" evidence="1">
    <location>
        <begin position="56"/>
        <end position="73"/>
    </location>
</feature>
<reference evidence="2" key="1">
    <citation type="journal article" date="2014" name="Int. J. Syst. Evol. Microbiol.">
        <title>Complete genome sequence of Corynebacterium casei LMG S-19264T (=DSM 44701T), isolated from a smear-ripened cheese.</title>
        <authorList>
            <consortium name="US DOE Joint Genome Institute (JGI-PGF)"/>
            <person name="Walter F."/>
            <person name="Albersmeier A."/>
            <person name="Kalinowski J."/>
            <person name="Ruckert C."/>
        </authorList>
    </citation>
    <scope>NUCLEOTIDE SEQUENCE</scope>
    <source>
        <strain evidence="2">VKM B-1513</strain>
    </source>
</reference>
<feature type="transmembrane region" description="Helical" evidence="1">
    <location>
        <begin position="80"/>
        <end position="102"/>
    </location>
</feature>
<feature type="transmembrane region" description="Helical" evidence="1">
    <location>
        <begin position="114"/>
        <end position="132"/>
    </location>
</feature>
<evidence type="ECO:0000256" key="1">
    <source>
        <dbReference type="SAM" id="Phobius"/>
    </source>
</evidence>